<keyword evidence="2" id="KW-0812">Transmembrane</keyword>
<keyword evidence="3" id="KW-0732">Signal</keyword>
<protein>
    <submittedName>
        <fullName evidence="4">Uncharacterized protein</fullName>
    </submittedName>
</protein>
<evidence type="ECO:0000256" key="2">
    <source>
        <dbReference type="SAM" id="Phobius"/>
    </source>
</evidence>
<feature type="signal peptide" evidence="3">
    <location>
        <begin position="1"/>
        <end position="20"/>
    </location>
</feature>
<reference evidence="4" key="1">
    <citation type="submission" date="2014-12" db="EMBL/GenBank/DDBJ databases">
        <title>Insight into the proteome of Arion vulgaris.</title>
        <authorList>
            <person name="Aradska J."/>
            <person name="Bulat T."/>
            <person name="Smidak R."/>
            <person name="Sarate P."/>
            <person name="Gangsoo J."/>
            <person name="Sialana F."/>
            <person name="Bilban M."/>
            <person name="Lubec G."/>
        </authorList>
    </citation>
    <scope>NUCLEOTIDE SEQUENCE</scope>
    <source>
        <tissue evidence="4">Skin</tissue>
    </source>
</reference>
<keyword evidence="2" id="KW-1133">Transmembrane helix</keyword>
<feature type="region of interest" description="Disordered" evidence="1">
    <location>
        <begin position="202"/>
        <end position="226"/>
    </location>
</feature>
<name>A0A0B7A622_9EUPU</name>
<feature type="chain" id="PRO_5002124073" evidence="3">
    <location>
        <begin position="21"/>
        <end position="226"/>
    </location>
</feature>
<evidence type="ECO:0000313" key="4">
    <source>
        <dbReference type="EMBL" id="CEK76112.1"/>
    </source>
</evidence>
<keyword evidence="2" id="KW-0472">Membrane</keyword>
<evidence type="ECO:0000256" key="3">
    <source>
        <dbReference type="SAM" id="SignalP"/>
    </source>
</evidence>
<dbReference type="EMBL" id="HACG01029247">
    <property type="protein sequence ID" value="CEK76112.1"/>
    <property type="molecule type" value="Transcribed_RNA"/>
</dbReference>
<accession>A0A0B7A622</accession>
<sequence>MEQNLIIMFILKLLFMQAVTFVLASGAAPLWKSILKLHKQWDGYYYHDTEDYKCSLTVHSIGYVSFTSEHTSIDMAVSSTDNATVIFKETSVWNSSDHFVGHTNLEFTGHFVVDGYSYRFVGNVSSDELTNFGTVIMSPPASPGRNNASNSNTSLRYGLAIGIPVVLSFILMVAAVLILRWGIKKGYLRHVPRAYKHFTNPRRGKTTFEMNDSEVQSESEHSEVHI</sequence>
<evidence type="ECO:0000256" key="1">
    <source>
        <dbReference type="SAM" id="MobiDB-lite"/>
    </source>
</evidence>
<proteinExistence type="predicted"/>
<gene>
    <name evidence="4" type="primary">ORF98521</name>
</gene>
<organism evidence="4">
    <name type="scientific">Arion vulgaris</name>
    <dbReference type="NCBI Taxonomy" id="1028688"/>
    <lineage>
        <taxon>Eukaryota</taxon>
        <taxon>Metazoa</taxon>
        <taxon>Spiralia</taxon>
        <taxon>Lophotrochozoa</taxon>
        <taxon>Mollusca</taxon>
        <taxon>Gastropoda</taxon>
        <taxon>Heterobranchia</taxon>
        <taxon>Euthyneura</taxon>
        <taxon>Panpulmonata</taxon>
        <taxon>Eupulmonata</taxon>
        <taxon>Stylommatophora</taxon>
        <taxon>Helicina</taxon>
        <taxon>Arionoidea</taxon>
        <taxon>Arionidae</taxon>
        <taxon>Arion</taxon>
    </lineage>
</organism>
<feature type="transmembrane region" description="Helical" evidence="2">
    <location>
        <begin position="157"/>
        <end position="179"/>
    </location>
</feature>
<dbReference type="AlphaFoldDB" id="A0A0B7A622"/>